<sequence>MVALLPVVIGTCYLFSASIMFALNGLLFLALLLKKDYKKSTFRVIMSLNVSCMLQLFVLACGGIMTIAQTNFDENLDKVVMSHKEFKTTTFRIIKSICVACMMQLFALAVGGMMTIAQTNFDYYLDKVLGVIIESGWCLYVALSLTLAVDRLLIFTGPRTRFYSVVTTLLLSLSWLIWLFLVVLLSLPGFGVSYGDGETYYFWEYNEEEGSQILANVDPFYDLAMFTATFVIYLILFGYLLKLKRSSAAESGLFKAEMRIFVVAVVSFSNEVVYEVFGYFAEVSDHAYVDVVLNVAWLIECGLFAVAVRPKEYKTNTFRIIRSISASCMIQLFVLAVGGIMTMVQSTFDHHVDKILGMIIQSGSYPYVLLTLALAVVRRLIFASQSYNKSIAITVGLLFVSWIFWLAVFLLLCLPGFGVTYGGNNNLYYWDYDDQLGSQALGRDDTYFVIIVFSLSFIICSVIIGHLF</sequence>
<name>A0AA39HNI7_9BILA</name>
<protein>
    <submittedName>
        <fullName evidence="2">Uncharacterized protein</fullName>
    </submittedName>
</protein>
<dbReference type="SUPFAM" id="SSF81321">
    <property type="entry name" value="Family A G protein-coupled receptor-like"/>
    <property type="match status" value="1"/>
</dbReference>
<feature type="transmembrane region" description="Helical" evidence="1">
    <location>
        <begin position="128"/>
        <end position="150"/>
    </location>
</feature>
<feature type="transmembrane region" description="Helical" evidence="1">
    <location>
        <begin position="364"/>
        <end position="381"/>
    </location>
</feature>
<comment type="caution">
    <text evidence="2">The sequence shown here is derived from an EMBL/GenBank/DDBJ whole genome shotgun (WGS) entry which is preliminary data.</text>
</comment>
<dbReference type="Proteomes" id="UP001175271">
    <property type="component" value="Unassembled WGS sequence"/>
</dbReference>
<feature type="transmembrane region" description="Helical" evidence="1">
    <location>
        <begin position="320"/>
        <end position="344"/>
    </location>
</feature>
<feature type="transmembrane region" description="Helical" evidence="1">
    <location>
        <begin position="223"/>
        <end position="241"/>
    </location>
</feature>
<keyword evidence="3" id="KW-1185">Reference proteome</keyword>
<feature type="transmembrane region" description="Helical" evidence="1">
    <location>
        <begin position="261"/>
        <end position="281"/>
    </location>
</feature>
<evidence type="ECO:0000256" key="1">
    <source>
        <dbReference type="SAM" id="Phobius"/>
    </source>
</evidence>
<feature type="transmembrane region" description="Helical" evidence="1">
    <location>
        <begin position="287"/>
        <end position="308"/>
    </location>
</feature>
<feature type="transmembrane region" description="Helical" evidence="1">
    <location>
        <begin position="393"/>
        <end position="417"/>
    </location>
</feature>
<accession>A0AA39HNI7</accession>
<keyword evidence="1" id="KW-0812">Transmembrane</keyword>
<gene>
    <name evidence="2" type="ORF">QR680_003698</name>
</gene>
<feature type="transmembrane region" description="Helical" evidence="1">
    <location>
        <begin position="53"/>
        <end position="72"/>
    </location>
</feature>
<feature type="transmembrane region" description="Helical" evidence="1">
    <location>
        <begin position="93"/>
        <end position="116"/>
    </location>
</feature>
<reference evidence="2" key="1">
    <citation type="submission" date="2023-06" db="EMBL/GenBank/DDBJ databases">
        <title>Genomic analysis of the entomopathogenic nematode Steinernema hermaphroditum.</title>
        <authorList>
            <person name="Schwarz E.M."/>
            <person name="Heppert J.K."/>
            <person name="Baniya A."/>
            <person name="Schwartz H.T."/>
            <person name="Tan C.-H."/>
            <person name="Antoshechkin I."/>
            <person name="Sternberg P.W."/>
            <person name="Goodrich-Blair H."/>
            <person name="Dillman A.R."/>
        </authorList>
    </citation>
    <scope>NUCLEOTIDE SEQUENCE</scope>
    <source>
        <strain evidence="2">PS9179</strain>
        <tissue evidence="2">Whole animal</tissue>
    </source>
</reference>
<dbReference type="EMBL" id="JAUCMV010000003">
    <property type="protein sequence ID" value="KAK0407967.1"/>
    <property type="molecule type" value="Genomic_DNA"/>
</dbReference>
<dbReference type="AlphaFoldDB" id="A0AA39HNI7"/>
<proteinExistence type="predicted"/>
<evidence type="ECO:0000313" key="2">
    <source>
        <dbReference type="EMBL" id="KAK0407967.1"/>
    </source>
</evidence>
<feature type="transmembrane region" description="Helical" evidence="1">
    <location>
        <begin position="12"/>
        <end position="33"/>
    </location>
</feature>
<evidence type="ECO:0000313" key="3">
    <source>
        <dbReference type="Proteomes" id="UP001175271"/>
    </source>
</evidence>
<dbReference type="Gene3D" id="1.20.1070.10">
    <property type="entry name" value="Rhodopsin 7-helix transmembrane proteins"/>
    <property type="match status" value="1"/>
</dbReference>
<keyword evidence="1" id="KW-0472">Membrane</keyword>
<organism evidence="2 3">
    <name type="scientific">Steinernema hermaphroditum</name>
    <dbReference type="NCBI Taxonomy" id="289476"/>
    <lineage>
        <taxon>Eukaryota</taxon>
        <taxon>Metazoa</taxon>
        <taxon>Ecdysozoa</taxon>
        <taxon>Nematoda</taxon>
        <taxon>Chromadorea</taxon>
        <taxon>Rhabditida</taxon>
        <taxon>Tylenchina</taxon>
        <taxon>Panagrolaimomorpha</taxon>
        <taxon>Strongyloidoidea</taxon>
        <taxon>Steinernematidae</taxon>
        <taxon>Steinernema</taxon>
    </lineage>
</organism>
<feature type="transmembrane region" description="Helical" evidence="1">
    <location>
        <begin position="446"/>
        <end position="467"/>
    </location>
</feature>
<feature type="transmembrane region" description="Helical" evidence="1">
    <location>
        <begin position="162"/>
        <end position="187"/>
    </location>
</feature>
<keyword evidence="1" id="KW-1133">Transmembrane helix</keyword>